<keyword evidence="9 17" id="KW-0573">Peptidoglycan synthesis</keyword>
<dbReference type="RefSeq" id="WP_099385970.1">
    <property type="nucleotide sequence ID" value="NZ_JANSWH010000045.1"/>
</dbReference>
<dbReference type="AlphaFoldDB" id="A0A2G3E3S5"/>
<dbReference type="GO" id="GO:0046677">
    <property type="term" value="P:response to antibiotic"/>
    <property type="evidence" value="ECO:0007669"/>
    <property type="project" value="UniProtKB-UniRule"/>
</dbReference>
<evidence type="ECO:0000256" key="17">
    <source>
        <dbReference type="HAMAP-Rule" id="MF_01006"/>
    </source>
</evidence>
<reference evidence="18 19" key="2">
    <citation type="submission" date="2017-10" db="EMBL/GenBank/DDBJ databases">
        <authorList>
            <person name="Banno H."/>
            <person name="Chua N.-H."/>
        </authorList>
    </citation>
    <scope>NUCLEOTIDE SEQUENCE [LARGE SCALE GENOMIC DNA]</scope>
    <source>
        <strain evidence="18 19">JK623</strain>
    </source>
</reference>
<dbReference type="GO" id="GO:0071555">
    <property type="term" value="P:cell wall organization"/>
    <property type="evidence" value="ECO:0007669"/>
    <property type="project" value="UniProtKB-KW"/>
</dbReference>
<evidence type="ECO:0000256" key="3">
    <source>
        <dbReference type="ARBA" id="ARBA00012374"/>
    </source>
</evidence>
<sequence length="287" mass="31484">MIELLKALLFGIVEGITEWLPVSSTGHLIILESFLPLHVSDEFYTFFEVVIQFGAILAVVLLFWKKIWPFGKKNNKAPLTQNGVGAYVKMDIMILWFHILVSCVPAAVIGILLDDWIDEHLYHPITVAVMLITVGIVFIIVETVHSGKYDKIAAVKDITYSTALLIGIFQVIAAVLPGTSRSGATIVGALLIGVSRSVAAEYTFYLAIPVMFGASLLKGYKYLGSGATMSQTEIGVLIIGFVVSFIVSIFVINFLLSYIKKHDFKVFGYYRIIIGIVVLSFALAGVI</sequence>
<dbReference type="NCBIfam" id="NF001389">
    <property type="entry name" value="PRK00281.1-2"/>
    <property type="match status" value="1"/>
</dbReference>
<comment type="caution">
    <text evidence="18">The sequence shown here is derived from an EMBL/GenBank/DDBJ whole genome shotgun (WGS) entry which is preliminary data.</text>
</comment>
<feature type="transmembrane region" description="Helical" evidence="17">
    <location>
        <begin position="234"/>
        <end position="256"/>
    </location>
</feature>
<evidence type="ECO:0000256" key="8">
    <source>
        <dbReference type="ARBA" id="ARBA00022960"/>
    </source>
</evidence>
<dbReference type="HAMAP" id="MF_01006">
    <property type="entry name" value="Undec_diphosphatase"/>
    <property type="match status" value="1"/>
</dbReference>
<protein>
    <recommendedName>
        <fullName evidence="4 17">Undecaprenyl-diphosphatase</fullName>
        <ecNumber evidence="3 17">3.6.1.27</ecNumber>
    </recommendedName>
    <alternativeName>
        <fullName evidence="15 17">Bacitracin resistance protein</fullName>
    </alternativeName>
    <alternativeName>
        <fullName evidence="14 17">Undecaprenyl pyrophosphate phosphatase</fullName>
    </alternativeName>
</protein>
<keyword evidence="6 17" id="KW-0812">Transmembrane</keyword>
<evidence type="ECO:0000256" key="16">
    <source>
        <dbReference type="ARBA" id="ARBA00047594"/>
    </source>
</evidence>
<evidence type="ECO:0000256" key="4">
    <source>
        <dbReference type="ARBA" id="ARBA00021581"/>
    </source>
</evidence>
<comment type="similarity">
    <text evidence="2 17">Belongs to the UppP family.</text>
</comment>
<dbReference type="NCBIfam" id="NF001391">
    <property type="entry name" value="PRK00281.1-5"/>
    <property type="match status" value="1"/>
</dbReference>
<dbReference type="GO" id="GO:0008360">
    <property type="term" value="P:regulation of cell shape"/>
    <property type="evidence" value="ECO:0007669"/>
    <property type="project" value="UniProtKB-KW"/>
</dbReference>
<evidence type="ECO:0000256" key="10">
    <source>
        <dbReference type="ARBA" id="ARBA00022989"/>
    </source>
</evidence>
<dbReference type="GO" id="GO:0009252">
    <property type="term" value="P:peptidoglycan biosynthetic process"/>
    <property type="evidence" value="ECO:0007669"/>
    <property type="project" value="UniProtKB-KW"/>
</dbReference>
<dbReference type="GO" id="GO:0050380">
    <property type="term" value="F:undecaprenyl-diphosphatase activity"/>
    <property type="evidence" value="ECO:0007669"/>
    <property type="project" value="UniProtKB-UniRule"/>
</dbReference>
<gene>
    <name evidence="17" type="primary">uppP</name>
    <name evidence="18" type="ORF">CSX02_05760</name>
</gene>
<comment type="miscellaneous">
    <text evidence="17">Bacitracin is thought to be involved in the inhibition of peptidoglycan synthesis by sequestering undecaprenyl diphosphate, thereby reducing the pool of lipid carrier available.</text>
</comment>
<proteinExistence type="inferred from homology"/>
<dbReference type="EC" id="3.6.1.27" evidence="3 17"/>
<keyword evidence="10 17" id="KW-1133">Transmembrane helix</keyword>
<reference evidence="18 19" key="1">
    <citation type="submission" date="2017-10" db="EMBL/GenBank/DDBJ databases">
        <title>Resolving the taxonomy of Roseburia spp., Eubacterium rectale and Agathobacter spp. through phylogenomic analysis.</title>
        <authorList>
            <person name="Sheridan P.O."/>
            <person name="Walker A.W."/>
            <person name="Duncan S.H."/>
            <person name="Scott K.P."/>
            <person name="Toole P.W.O."/>
            <person name="Luis P."/>
            <person name="Flint H.J."/>
        </authorList>
    </citation>
    <scope>NUCLEOTIDE SEQUENCE [LARGE SCALE GENOMIC DNA]</scope>
    <source>
        <strain evidence="18 19">JK623</strain>
    </source>
</reference>
<dbReference type="Proteomes" id="UP000224563">
    <property type="component" value="Unassembled WGS sequence"/>
</dbReference>
<feature type="transmembrane region" description="Helical" evidence="17">
    <location>
        <begin position="268"/>
        <end position="286"/>
    </location>
</feature>
<keyword evidence="12 17" id="KW-0046">Antibiotic resistance</keyword>
<evidence type="ECO:0000313" key="19">
    <source>
        <dbReference type="Proteomes" id="UP000224563"/>
    </source>
</evidence>
<keyword evidence="11 17" id="KW-0472">Membrane</keyword>
<organism evidence="18 19">
    <name type="scientific">Agathobacter ruminis</name>
    <dbReference type="NCBI Taxonomy" id="1712665"/>
    <lineage>
        <taxon>Bacteria</taxon>
        <taxon>Bacillati</taxon>
        <taxon>Bacillota</taxon>
        <taxon>Clostridia</taxon>
        <taxon>Lachnospirales</taxon>
        <taxon>Lachnospiraceae</taxon>
        <taxon>Agathobacter</taxon>
    </lineage>
</organism>
<keyword evidence="8 17" id="KW-0133">Cell shape</keyword>
<feature type="transmembrane region" description="Helical" evidence="17">
    <location>
        <begin position="43"/>
        <end position="64"/>
    </location>
</feature>
<feature type="transmembrane region" description="Helical" evidence="17">
    <location>
        <begin position="125"/>
        <end position="145"/>
    </location>
</feature>
<dbReference type="PANTHER" id="PTHR30622">
    <property type="entry name" value="UNDECAPRENYL-DIPHOSPHATASE"/>
    <property type="match status" value="1"/>
</dbReference>
<evidence type="ECO:0000256" key="14">
    <source>
        <dbReference type="ARBA" id="ARBA00032707"/>
    </source>
</evidence>
<keyword evidence="7 17" id="KW-0378">Hydrolase</keyword>
<evidence type="ECO:0000256" key="15">
    <source>
        <dbReference type="ARBA" id="ARBA00032932"/>
    </source>
</evidence>
<evidence type="ECO:0000256" key="1">
    <source>
        <dbReference type="ARBA" id="ARBA00004651"/>
    </source>
</evidence>
<dbReference type="NCBIfam" id="NF001390">
    <property type="entry name" value="PRK00281.1-4"/>
    <property type="match status" value="1"/>
</dbReference>
<keyword evidence="13 17" id="KW-0961">Cell wall biogenesis/degradation</keyword>
<evidence type="ECO:0000256" key="12">
    <source>
        <dbReference type="ARBA" id="ARBA00023251"/>
    </source>
</evidence>
<evidence type="ECO:0000256" key="11">
    <source>
        <dbReference type="ARBA" id="ARBA00023136"/>
    </source>
</evidence>
<keyword evidence="19" id="KW-1185">Reference proteome</keyword>
<evidence type="ECO:0000256" key="13">
    <source>
        <dbReference type="ARBA" id="ARBA00023316"/>
    </source>
</evidence>
<name>A0A2G3E3S5_9FIRM</name>
<feature type="transmembrane region" description="Helical" evidence="17">
    <location>
        <begin position="94"/>
        <end position="113"/>
    </location>
</feature>
<evidence type="ECO:0000256" key="9">
    <source>
        <dbReference type="ARBA" id="ARBA00022984"/>
    </source>
</evidence>
<comment type="subcellular location">
    <subcellularLocation>
        <location evidence="1 17">Cell membrane</location>
        <topology evidence="1 17">Multi-pass membrane protein</topology>
    </subcellularLocation>
</comment>
<evidence type="ECO:0000256" key="2">
    <source>
        <dbReference type="ARBA" id="ARBA00010621"/>
    </source>
</evidence>
<evidence type="ECO:0000313" key="18">
    <source>
        <dbReference type="EMBL" id="PHU37851.1"/>
    </source>
</evidence>
<comment type="catalytic activity">
    <reaction evidence="16 17">
        <text>di-trans,octa-cis-undecaprenyl diphosphate + H2O = di-trans,octa-cis-undecaprenyl phosphate + phosphate + H(+)</text>
        <dbReference type="Rhea" id="RHEA:28094"/>
        <dbReference type="ChEBI" id="CHEBI:15377"/>
        <dbReference type="ChEBI" id="CHEBI:15378"/>
        <dbReference type="ChEBI" id="CHEBI:43474"/>
        <dbReference type="ChEBI" id="CHEBI:58405"/>
        <dbReference type="ChEBI" id="CHEBI:60392"/>
        <dbReference type="EC" id="3.6.1.27"/>
    </reaction>
</comment>
<dbReference type="EMBL" id="PDYG01000027">
    <property type="protein sequence ID" value="PHU37851.1"/>
    <property type="molecule type" value="Genomic_DNA"/>
</dbReference>
<dbReference type="Pfam" id="PF02673">
    <property type="entry name" value="BacA"/>
    <property type="match status" value="1"/>
</dbReference>
<evidence type="ECO:0000256" key="7">
    <source>
        <dbReference type="ARBA" id="ARBA00022801"/>
    </source>
</evidence>
<dbReference type="GO" id="GO:0005886">
    <property type="term" value="C:plasma membrane"/>
    <property type="evidence" value="ECO:0007669"/>
    <property type="project" value="UniProtKB-SubCell"/>
</dbReference>
<dbReference type="PANTHER" id="PTHR30622:SF3">
    <property type="entry name" value="UNDECAPRENYL-DIPHOSPHATASE"/>
    <property type="match status" value="1"/>
</dbReference>
<keyword evidence="5 17" id="KW-1003">Cell membrane</keyword>
<comment type="function">
    <text evidence="17">Catalyzes the dephosphorylation of undecaprenyl diphosphate (UPP). Confers resistance to bacitracin.</text>
</comment>
<evidence type="ECO:0000256" key="5">
    <source>
        <dbReference type="ARBA" id="ARBA00022475"/>
    </source>
</evidence>
<evidence type="ECO:0000256" key="6">
    <source>
        <dbReference type="ARBA" id="ARBA00022692"/>
    </source>
</evidence>
<dbReference type="NCBIfam" id="TIGR00753">
    <property type="entry name" value="undec_PP_bacA"/>
    <property type="match status" value="1"/>
</dbReference>
<accession>A0A2G3E3S5</accession>
<feature type="transmembrane region" description="Helical" evidence="17">
    <location>
        <begin position="157"/>
        <end position="176"/>
    </location>
</feature>
<dbReference type="InterPro" id="IPR003824">
    <property type="entry name" value="UppP"/>
</dbReference>